<dbReference type="InterPro" id="IPR019831">
    <property type="entry name" value="Mn/Fe_SOD_N"/>
</dbReference>
<dbReference type="Pfam" id="PF00081">
    <property type="entry name" value="Sod_Fe_N"/>
    <property type="match status" value="1"/>
</dbReference>
<proteinExistence type="inferred from homology"/>
<dbReference type="PROSITE" id="PS00088">
    <property type="entry name" value="SOD_MN"/>
    <property type="match status" value="1"/>
</dbReference>
<comment type="catalytic activity">
    <reaction evidence="6">
        <text>2 superoxide + 2 H(+) = H2O2 + O2</text>
        <dbReference type="Rhea" id="RHEA:20696"/>
        <dbReference type="ChEBI" id="CHEBI:15378"/>
        <dbReference type="ChEBI" id="CHEBI:15379"/>
        <dbReference type="ChEBI" id="CHEBI:16240"/>
        <dbReference type="ChEBI" id="CHEBI:18421"/>
        <dbReference type="EC" id="1.15.1.1"/>
    </reaction>
</comment>
<dbReference type="InterPro" id="IPR036324">
    <property type="entry name" value="Mn/Fe_SOD_N_sf"/>
</dbReference>
<accession>A0A0G3I5A1</accession>
<comment type="function">
    <text evidence="6">Destroys radicals which are normally produced within the cells and which are toxic to biological systems.</text>
</comment>
<name>A0A0G3I5A1_LIBAF</name>
<dbReference type="PIRSF" id="PIRSF000349">
    <property type="entry name" value="SODismutase"/>
    <property type="match status" value="1"/>
</dbReference>
<reference evidence="9 10" key="1">
    <citation type="journal article" date="2015" name="Genome Announc.">
        <title>Complete Genome Sequence of 'Candidatus Liberibacter africanus,' a Bacterium Associated with Citrus Huanglongbing.</title>
        <authorList>
            <person name="Lin H."/>
            <person name="Pietersen G."/>
            <person name="Han C."/>
            <person name="Read D.A."/>
            <person name="Lou B."/>
            <person name="Gupta G."/>
            <person name="Civerolo E.L."/>
        </authorList>
    </citation>
    <scope>NUCLEOTIDE SEQUENCE [LARGE SCALE GENOMIC DNA]</scope>
    <source>
        <strain evidence="9 10">PTSAPSY</strain>
    </source>
</reference>
<keyword evidence="10" id="KW-1185">Reference proteome</keyword>
<feature type="binding site" evidence="5">
    <location>
        <position position="160"/>
    </location>
    <ligand>
        <name>Mn(2+)</name>
        <dbReference type="ChEBI" id="CHEBI:29035"/>
    </ligand>
</feature>
<evidence type="ECO:0000259" key="7">
    <source>
        <dbReference type="Pfam" id="PF00081"/>
    </source>
</evidence>
<dbReference type="InterPro" id="IPR019833">
    <property type="entry name" value="Mn/Fe_SOD_BS"/>
</dbReference>
<dbReference type="PATRIC" id="fig|1277257.4.peg.830"/>
<dbReference type="Gene3D" id="1.10.287.990">
    <property type="entry name" value="Fe,Mn superoxide dismutase (SOD) domain"/>
    <property type="match status" value="1"/>
</dbReference>
<evidence type="ECO:0000256" key="6">
    <source>
        <dbReference type="RuleBase" id="RU000414"/>
    </source>
</evidence>
<sequence length="206" mass="23370">MDFKLPNLPYNYDSLAPYMSQVTLEYHHGVHHKNYADNASKLASDAEMSHLSLEEIIIKSHGSNAGLFNNASQYYNHNLFWPCMKNNGGKEQIPQTLSDAINANFGSYEKFKSDFIIAASTQFGSGWGWLSVKNGKLEISKTQNAENPLINGAIPILGIDVWEHAYYLDFQHKRGSYIECFISNLVNWEYVDERYKSAISSQKVDS</sequence>
<dbReference type="RefSeq" id="WP_047264390.1">
    <property type="nucleotide sequence ID" value="NZ_CP004021.1"/>
</dbReference>
<dbReference type="EC" id="1.15.1.1" evidence="2 6"/>
<evidence type="ECO:0000256" key="4">
    <source>
        <dbReference type="ARBA" id="ARBA00023002"/>
    </source>
</evidence>
<evidence type="ECO:0000256" key="5">
    <source>
        <dbReference type="PIRSR" id="PIRSR000349-1"/>
    </source>
</evidence>
<dbReference type="GO" id="GO:0004784">
    <property type="term" value="F:superoxide dismutase activity"/>
    <property type="evidence" value="ECO:0007669"/>
    <property type="project" value="UniProtKB-EC"/>
</dbReference>
<feature type="binding site" evidence="5">
    <location>
        <position position="77"/>
    </location>
    <ligand>
        <name>Mn(2+)</name>
        <dbReference type="ChEBI" id="CHEBI:29035"/>
    </ligand>
</feature>
<dbReference type="FunFam" id="3.55.40.20:FF:000004">
    <property type="entry name" value="Superoxide dismutase [Fe]"/>
    <property type="match status" value="1"/>
</dbReference>
<feature type="domain" description="Manganese/iron superoxide dismutase C-terminal" evidence="8">
    <location>
        <begin position="96"/>
        <end position="194"/>
    </location>
</feature>
<evidence type="ECO:0000313" key="9">
    <source>
        <dbReference type="EMBL" id="AKK20400.1"/>
    </source>
</evidence>
<dbReference type="EMBL" id="CP004021">
    <property type="protein sequence ID" value="AKK20400.1"/>
    <property type="molecule type" value="Genomic_DNA"/>
</dbReference>
<dbReference type="KEGG" id="lau:G293_03870"/>
<dbReference type="InterPro" id="IPR001189">
    <property type="entry name" value="Mn/Fe_SOD"/>
</dbReference>
<dbReference type="SUPFAM" id="SSF46609">
    <property type="entry name" value="Fe,Mn superoxide dismutase (SOD), N-terminal domain"/>
    <property type="match status" value="1"/>
</dbReference>
<evidence type="ECO:0000256" key="2">
    <source>
        <dbReference type="ARBA" id="ARBA00012682"/>
    </source>
</evidence>
<keyword evidence="3 5" id="KW-0479">Metal-binding</keyword>
<dbReference type="GO" id="GO:0046872">
    <property type="term" value="F:metal ion binding"/>
    <property type="evidence" value="ECO:0007669"/>
    <property type="project" value="UniProtKB-KW"/>
</dbReference>
<dbReference type="STRING" id="1277257.G293_03870"/>
<dbReference type="InterPro" id="IPR019832">
    <property type="entry name" value="Mn/Fe_SOD_C"/>
</dbReference>
<comment type="similarity">
    <text evidence="1 6">Belongs to the iron/manganese superoxide dismutase family.</text>
</comment>
<keyword evidence="4 6" id="KW-0560">Oxidoreductase</keyword>
<dbReference type="PANTHER" id="PTHR42769">
    <property type="entry name" value="SUPEROXIDE DISMUTASE"/>
    <property type="match status" value="1"/>
</dbReference>
<dbReference type="PRINTS" id="PR01703">
    <property type="entry name" value="MNSODISMTASE"/>
</dbReference>
<feature type="binding site" evidence="5">
    <location>
        <position position="27"/>
    </location>
    <ligand>
        <name>Mn(2+)</name>
        <dbReference type="ChEBI" id="CHEBI:29035"/>
    </ligand>
</feature>
<evidence type="ECO:0000256" key="3">
    <source>
        <dbReference type="ARBA" id="ARBA00022723"/>
    </source>
</evidence>
<dbReference type="AlphaFoldDB" id="A0A0G3I5A1"/>
<dbReference type="Gene3D" id="3.55.40.20">
    <property type="entry name" value="Iron/manganese superoxide dismutase, C-terminal domain"/>
    <property type="match status" value="1"/>
</dbReference>
<gene>
    <name evidence="9" type="ORF">G293_03870</name>
</gene>
<dbReference type="SUPFAM" id="SSF54719">
    <property type="entry name" value="Fe,Mn superoxide dismutase (SOD), C-terminal domain"/>
    <property type="match status" value="1"/>
</dbReference>
<evidence type="ECO:0000313" key="10">
    <source>
        <dbReference type="Proteomes" id="UP000035503"/>
    </source>
</evidence>
<organism evidence="9 10">
    <name type="scientific">Candidatus Liberibacter africanus PTSAPSY</name>
    <dbReference type="NCBI Taxonomy" id="1277257"/>
    <lineage>
        <taxon>Bacteria</taxon>
        <taxon>Pseudomonadati</taxon>
        <taxon>Pseudomonadota</taxon>
        <taxon>Alphaproteobacteria</taxon>
        <taxon>Hyphomicrobiales</taxon>
        <taxon>Rhizobiaceae</taxon>
        <taxon>Liberibacter</taxon>
    </lineage>
</organism>
<evidence type="ECO:0000256" key="1">
    <source>
        <dbReference type="ARBA" id="ARBA00008714"/>
    </source>
</evidence>
<evidence type="ECO:0000259" key="8">
    <source>
        <dbReference type="Pfam" id="PF02777"/>
    </source>
</evidence>
<dbReference type="OrthoDB" id="9803125at2"/>
<dbReference type="InterPro" id="IPR036314">
    <property type="entry name" value="SOD_C_sf"/>
</dbReference>
<dbReference type="PANTHER" id="PTHR42769:SF3">
    <property type="entry name" value="SUPEROXIDE DISMUTASE [FE] 2, CHLOROPLASTIC"/>
    <property type="match status" value="1"/>
</dbReference>
<feature type="domain" description="Manganese/iron superoxide dismutase N-terminal" evidence="7">
    <location>
        <begin position="3"/>
        <end position="85"/>
    </location>
</feature>
<dbReference type="Pfam" id="PF02777">
    <property type="entry name" value="Sod_Fe_C"/>
    <property type="match status" value="1"/>
</dbReference>
<feature type="binding site" evidence="5">
    <location>
        <position position="164"/>
    </location>
    <ligand>
        <name>Mn(2+)</name>
        <dbReference type="ChEBI" id="CHEBI:29035"/>
    </ligand>
</feature>
<dbReference type="Proteomes" id="UP000035503">
    <property type="component" value="Chromosome"/>
</dbReference>
<protein>
    <recommendedName>
        <fullName evidence="2 6">Superoxide dismutase</fullName>
        <ecNumber evidence="2 6">1.15.1.1</ecNumber>
    </recommendedName>
</protein>